<name>A0ACC3SBZ2_9PEZI</name>
<keyword evidence="2" id="KW-1185">Reference proteome</keyword>
<comment type="caution">
    <text evidence="1">The sequence shown here is derived from an EMBL/GenBank/DDBJ whole genome shotgun (WGS) entry which is preliminary data.</text>
</comment>
<sequence length="323" mass="35254">MPTAAPAPTQATKGSQRSADEALIAGGVVGTASGVAFIQSALLYAKSNGILSDAHASEEDDLVVGVSTGNDDFFNRLARPAPLSFCPDKRMMAHFWRPFHKTQDQYNLLSREEFNRHLDLFYRAKPQQENHSRIIVHTVFATGVHELSKIGDHSSVHLAAAHYETALGLIQHVLPCKDVRTLQAILVVLHLSVLDPQRNLAGHLLGCALRVATSLGLHQEEISTSAEKVFPDFGRRMFWCLHRIDLAVADMLADPALLEDQDDASLTSHSTDKLLFAPARATWTSGRSGIDRGDGAIRDGKSAIGVVAALERRWTRARGSRGE</sequence>
<proteinExistence type="predicted"/>
<dbReference type="EMBL" id="JAMKPW020000022">
    <property type="protein sequence ID" value="KAK8206653.1"/>
    <property type="molecule type" value="Genomic_DNA"/>
</dbReference>
<protein>
    <submittedName>
        <fullName evidence="1">Uncharacterized protein</fullName>
    </submittedName>
</protein>
<gene>
    <name evidence="1" type="ORF">M8818_004487</name>
</gene>
<reference evidence="1" key="1">
    <citation type="submission" date="2024-02" db="EMBL/GenBank/DDBJ databases">
        <title>Metagenome Assembled Genome of Zalaria obscura JY119.</title>
        <authorList>
            <person name="Vighnesh L."/>
            <person name="Jagadeeshwari U."/>
            <person name="Venkata Ramana C."/>
            <person name="Sasikala C."/>
        </authorList>
    </citation>
    <scope>NUCLEOTIDE SEQUENCE</scope>
    <source>
        <strain evidence="1">JY119</strain>
    </source>
</reference>
<accession>A0ACC3SBZ2</accession>
<evidence type="ECO:0000313" key="1">
    <source>
        <dbReference type="EMBL" id="KAK8206653.1"/>
    </source>
</evidence>
<evidence type="ECO:0000313" key="2">
    <source>
        <dbReference type="Proteomes" id="UP001320706"/>
    </source>
</evidence>
<organism evidence="1 2">
    <name type="scientific">Zalaria obscura</name>
    <dbReference type="NCBI Taxonomy" id="2024903"/>
    <lineage>
        <taxon>Eukaryota</taxon>
        <taxon>Fungi</taxon>
        <taxon>Dikarya</taxon>
        <taxon>Ascomycota</taxon>
        <taxon>Pezizomycotina</taxon>
        <taxon>Dothideomycetes</taxon>
        <taxon>Dothideomycetidae</taxon>
        <taxon>Dothideales</taxon>
        <taxon>Zalariaceae</taxon>
        <taxon>Zalaria</taxon>
    </lineage>
</organism>
<dbReference type="Proteomes" id="UP001320706">
    <property type="component" value="Unassembled WGS sequence"/>
</dbReference>